<comment type="caution">
    <text evidence="11">The sequence shown here is derived from an EMBL/GenBank/DDBJ whole genome shotgun (WGS) entry which is preliminary data.</text>
</comment>
<evidence type="ECO:0000256" key="4">
    <source>
        <dbReference type="ARBA" id="ARBA00012706"/>
    </source>
</evidence>
<evidence type="ECO:0000256" key="2">
    <source>
        <dbReference type="ARBA" id="ARBA00004613"/>
    </source>
</evidence>
<keyword evidence="6 9" id="KW-0732">Signal</keyword>
<feature type="domain" description="Glycoside hydrolase family 5" evidence="10">
    <location>
        <begin position="346"/>
        <end position="565"/>
    </location>
</feature>
<dbReference type="Pfam" id="PF26410">
    <property type="entry name" value="GH5_mannosidase"/>
    <property type="match status" value="1"/>
</dbReference>
<evidence type="ECO:0000256" key="7">
    <source>
        <dbReference type="ARBA" id="ARBA00022801"/>
    </source>
</evidence>
<comment type="similarity">
    <text evidence="3">Belongs to the glycosyl hydrolase 5 (cellulase A) family.</text>
</comment>
<dbReference type="GO" id="GO:0000272">
    <property type="term" value="P:polysaccharide catabolic process"/>
    <property type="evidence" value="ECO:0007669"/>
    <property type="project" value="InterPro"/>
</dbReference>
<dbReference type="Proteomes" id="UP000232323">
    <property type="component" value="Unassembled WGS sequence"/>
</dbReference>
<reference evidence="11 12" key="1">
    <citation type="submission" date="2017-08" db="EMBL/GenBank/DDBJ databases">
        <title>Acidophilic green algal genome provides insights into adaptation to an acidic environment.</title>
        <authorList>
            <person name="Hirooka S."/>
            <person name="Hirose Y."/>
            <person name="Kanesaki Y."/>
            <person name="Higuchi S."/>
            <person name="Fujiwara T."/>
            <person name="Onuma R."/>
            <person name="Era A."/>
            <person name="Ohbayashi R."/>
            <person name="Uzuka A."/>
            <person name="Nozaki H."/>
            <person name="Yoshikawa H."/>
            <person name="Miyagishima S.Y."/>
        </authorList>
    </citation>
    <scope>NUCLEOTIDE SEQUENCE [LARGE SCALE GENOMIC DNA]</scope>
    <source>
        <strain evidence="11 12">NIES-2499</strain>
    </source>
</reference>
<dbReference type="AlphaFoldDB" id="A0A250XRH1"/>
<dbReference type="SUPFAM" id="SSF51445">
    <property type="entry name" value="(Trans)glycosidases"/>
    <property type="match status" value="1"/>
</dbReference>
<dbReference type="STRING" id="1157962.A0A250XRH1"/>
<dbReference type="InterPro" id="IPR045053">
    <property type="entry name" value="MAN-like"/>
</dbReference>
<evidence type="ECO:0000256" key="8">
    <source>
        <dbReference type="ARBA" id="ARBA00023295"/>
    </source>
</evidence>
<evidence type="ECO:0000313" key="11">
    <source>
        <dbReference type="EMBL" id="GAX85646.1"/>
    </source>
</evidence>
<evidence type="ECO:0000256" key="5">
    <source>
        <dbReference type="ARBA" id="ARBA00022525"/>
    </source>
</evidence>
<dbReference type="PANTHER" id="PTHR31451">
    <property type="match status" value="1"/>
</dbReference>
<feature type="chain" id="PRO_5012806645" description="mannan endo-1,4-beta-mannosidase" evidence="9">
    <location>
        <begin position="20"/>
        <end position="785"/>
    </location>
</feature>
<dbReference type="EC" id="3.2.1.78" evidence="4"/>
<dbReference type="GO" id="GO:0016985">
    <property type="term" value="F:mannan endo-1,4-beta-mannosidase activity"/>
    <property type="evidence" value="ECO:0007669"/>
    <property type="project" value="UniProtKB-EC"/>
</dbReference>
<evidence type="ECO:0000259" key="10">
    <source>
        <dbReference type="Pfam" id="PF26410"/>
    </source>
</evidence>
<organism evidence="11 12">
    <name type="scientific">Chlamydomonas eustigma</name>
    <dbReference type="NCBI Taxonomy" id="1157962"/>
    <lineage>
        <taxon>Eukaryota</taxon>
        <taxon>Viridiplantae</taxon>
        <taxon>Chlorophyta</taxon>
        <taxon>core chlorophytes</taxon>
        <taxon>Chlorophyceae</taxon>
        <taxon>CS clade</taxon>
        <taxon>Chlamydomonadales</taxon>
        <taxon>Chlamydomonadaceae</taxon>
        <taxon>Chlamydomonas</taxon>
    </lineage>
</organism>
<accession>A0A250XRH1</accession>
<protein>
    <recommendedName>
        <fullName evidence="4">mannan endo-1,4-beta-mannosidase</fullName>
        <ecNumber evidence="4">3.2.1.78</ecNumber>
    </recommendedName>
</protein>
<keyword evidence="7" id="KW-0378">Hydrolase</keyword>
<keyword evidence="12" id="KW-1185">Reference proteome</keyword>
<dbReference type="PANTHER" id="PTHR31451:SF39">
    <property type="entry name" value="MANNAN ENDO-1,4-BETA-MANNOSIDASE 1"/>
    <property type="match status" value="1"/>
</dbReference>
<evidence type="ECO:0000256" key="9">
    <source>
        <dbReference type="SAM" id="SignalP"/>
    </source>
</evidence>
<dbReference type="InterPro" id="IPR017853">
    <property type="entry name" value="GH"/>
</dbReference>
<gene>
    <name evidence="11" type="ORF">CEUSTIGMA_g13061.t1</name>
</gene>
<evidence type="ECO:0000313" key="12">
    <source>
        <dbReference type="Proteomes" id="UP000232323"/>
    </source>
</evidence>
<sequence>MRFHSKLILAALRFMQVVATTAYKVCIMKVRTTAFSLNVSRHSLKRHRPQGHLTSLPMLPQSILHQRAVSRARGEADSHTFSPTFLCCWLALLLAFAAAAALCLSSGLQSDLAAKQLAANDINETQSSHFKGSVASLATAHHLQTPASSLLPGSNLQTPTASSLLPGSNLQTPTASSLLPGSMYALMKEDTKAAHHPVLEWRGLKPLPPAHDVHHNAHFGMHETDSILSNLKTVVSETSVLKSSSITLPYFHTRIQPLMQPFLDTVSMQSPSSSHTNRTSKHMISGGLLGKEVPFSTPHLLGEKNRVPSSKSLNELVNIGNWRHRPFSQATERLLSQQAFKGSMRHFVHWHEGPYLYSNKKRYLIKGFNAPLDLISLASSIAGRPQVRLLFAAARSASMNTVRVMAFNDGVDKLYPVQPSAGVLNEQVLRDGFDWVLTVAQRHGLRVILVLTDGSNYELGGVWQYIQWINPHRDTVSTFFSNDTYKAMFFDYMTALATRKNTFTGIQYRHDPTLLAWDLINAPRDPGRVVAEDLQGWIAYAASTLRKIDPNHLIIVGTEGFFGDFSPHHLQYNPGPLISKSVSPSRRGKLAPVYNARCEGTDFMRNHAVHETDMACTAVLPYEWLDAETCNAECMLRWTRKWVSAHLRDALRIQKALLVISYSATSYYEITHNFSVGRMVHELLDEAMAKGVPVAGSLVSTFQPVDWSSKFTSSTSTGQLTSKFIKTGEKIIGKTENTRTHIGNLIDGKCELSSGKCSTQLKAEVLKEKLRVMNTEILHDCLSKN</sequence>
<dbReference type="OrthoDB" id="406631at2759"/>
<dbReference type="Gene3D" id="3.20.20.80">
    <property type="entry name" value="Glycosidases"/>
    <property type="match status" value="1"/>
</dbReference>
<proteinExistence type="inferred from homology"/>
<name>A0A250XRH1_9CHLO</name>
<evidence type="ECO:0000256" key="1">
    <source>
        <dbReference type="ARBA" id="ARBA00001678"/>
    </source>
</evidence>
<comment type="catalytic activity">
    <reaction evidence="1">
        <text>Random hydrolysis of (1-&gt;4)-beta-D-mannosidic linkages in mannans, galactomannans and glucomannans.</text>
        <dbReference type="EC" id="3.2.1.78"/>
    </reaction>
</comment>
<evidence type="ECO:0000256" key="6">
    <source>
        <dbReference type="ARBA" id="ARBA00022729"/>
    </source>
</evidence>
<dbReference type="GO" id="GO:0005576">
    <property type="term" value="C:extracellular region"/>
    <property type="evidence" value="ECO:0007669"/>
    <property type="project" value="UniProtKB-SubCell"/>
</dbReference>
<evidence type="ECO:0000256" key="3">
    <source>
        <dbReference type="ARBA" id="ARBA00005641"/>
    </source>
</evidence>
<comment type="subcellular location">
    <subcellularLocation>
        <location evidence="2">Secreted</location>
    </subcellularLocation>
</comment>
<keyword evidence="8" id="KW-0326">Glycosidase</keyword>
<keyword evidence="5" id="KW-0964">Secreted</keyword>
<dbReference type="InterPro" id="IPR001547">
    <property type="entry name" value="Glyco_hydro_5"/>
</dbReference>
<feature type="signal peptide" evidence="9">
    <location>
        <begin position="1"/>
        <end position="19"/>
    </location>
</feature>
<dbReference type="EMBL" id="BEGY01000183">
    <property type="protein sequence ID" value="GAX85646.1"/>
    <property type="molecule type" value="Genomic_DNA"/>
</dbReference>